<dbReference type="EMBL" id="GACK01003066">
    <property type="protein sequence ID" value="JAA61968.1"/>
    <property type="molecule type" value="mRNA"/>
</dbReference>
<evidence type="ECO:0008006" key="2">
    <source>
        <dbReference type="Google" id="ProtNLM"/>
    </source>
</evidence>
<protein>
    <recommendedName>
        <fullName evidence="2">Tick transposon</fullName>
    </recommendedName>
</protein>
<reference evidence="1" key="2">
    <citation type="journal article" date="2015" name="J. Proteomics">
        <title>Sexual differences in the sialomes of the zebra tick, Rhipicephalus pulchellus.</title>
        <authorList>
            <person name="Tan A.W."/>
            <person name="Francischetti I.M."/>
            <person name="Slovak M."/>
            <person name="Kini R.M."/>
            <person name="Ribeiro J.M."/>
        </authorList>
    </citation>
    <scope>NUCLEOTIDE SEQUENCE</scope>
    <source>
        <tissue evidence="1">Salivary gland</tissue>
    </source>
</reference>
<dbReference type="AlphaFoldDB" id="L7MFC7"/>
<feature type="non-terminal residue" evidence="1">
    <location>
        <position position="1"/>
    </location>
</feature>
<reference evidence="1" key="1">
    <citation type="submission" date="2012-11" db="EMBL/GenBank/DDBJ databases">
        <authorList>
            <person name="Lucero-Rivera Y.E."/>
            <person name="Tovar-Ramirez D."/>
        </authorList>
    </citation>
    <scope>NUCLEOTIDE SEQUENCE</scope>
    <source>
        <tissue evidence="1">Salivary gland</tissue>
    </source>
</reference>
<evidence type="ECO:0000313" key="1">
    <source>
        <dbReference type="EMBL" id="JAA61968.1"/>
    </source>
</evidence>
<accession>L7MFC7</accession>
<organism evidence="1">
    <name type="scientific">Rhipicephalus pulchellus</name>
    <name type="common">Yellow backed tick</name>
    <name type="synonym">Dermacentor pulchellus</name>
    <dbReference type="NCBI Taxonomy" id="72859"/>
    <lineage>
        <taxon>Eukaryota</taxon>
        <taxon>Metazoa</taxon>
        <taxon>Ecdysozoa</taxon>
        <taxon>Arthropoda</taxon>
        <taxon>Chelicerata</taxon>
        <taxon>Arachnida</taxon>
        <taxon>Acari</taxon>
        <taxon>Parasitiformes</taxon>
        <taxon>Ixodida</taxon>
        <taxon>Ixodoidea</taxon>
        <taxon>Ixodidae</taxon>
        <taxon>Rhipicephalinae</taxon>
        <taxon>Rhipicephalus</taxon>
        <taxon>Rhipicephalus</taxon>
    </lineage>
</organism>
<sequence>ELWYGCNVLFSAAYRLGSVCAAVERKVEGNVQGRGICKAKHRAKEFEYATSVVYDIPLSCGKYYDGQTRRCVNSRLLDHKALLKSQPCSNLSLHCRECGCVPLFGDKTAQSGFKNRGAREMEEAYLINKAGHACVAKPSVALLAAEFVFLEARH</sequence>
<name>L7MFC7_RHIPC</name>
<proteinExistence type="evidence at transcript level"/>